<dbReference type="AlphaFoldDB" id="A0A819KBM4"/>
<gene>
    <name evidence="2" type="ORF">OKA104_LOCUS26492</name>
</gene>
<dbReference type="SUPFAM" id="SSF69318">
    <property type="entry name" value="Integrin alpha N-terminal domain"/>
    <property type="match status" value="1"/>
</dbReference>
<organism evidence="2 3">
    <name type="scientific">Adineta steineri</name>
    <dbReference type="NCBI Taxonomy" id="433720"/>
    <lineage>
        <taxon>Eukaryota</taxon>
        <taxon>Metazoa</taxon>
        <taxon>Spiralia</taxon>
        <taxon>Gnathifera</taxon>
        <taxon>Rotifera</taxon>
        <taxon>Eurotatoria</taxon>
        <taxon>Bdelloidea</taxon>
        <taxon>Adinetida</taxon>
        <taxon>Adinetidae</taxon>
        <taxon>Adineta</taxon>
    </lineage>
</organism>
<dbReference type="InterPro" id="IPR028994">
    <property type="entry name" value="Integrin_alpha_N"/>
</dbReference>
<name>A0A819KBM4_9BILA</name>
<evidence type="ECO:0008006" key="4">
    <source>
        <dbReference type="Google" id="ProtNLM"/>
    </source>
</evidence>
<comment type="caution">
    <text evidence="2">The sequence shown here is derived from an EMBL/GenBank/DDBJ whole genome shotgun (WGS) entry which is preliminary data.</text>
</comment>
<keyword evidence="1" id="KW-0472">Membrane</keyword>
<sequence length="232" mass="26216">MEKRSIPQDHSRKGNILSTKRRFLLWGCFIIPIAIITGTIAVIILIGTTRVLKRTTRTTQMNMTSTEVTTSIFRNTSNINSSYIPCDPLKFLNYTSYSTRIDPYAISTGYLDGDSLLDLVVANENDTIISIYYGFGNGTLENVIIVNDRDASVTILYDYYNLSFSYSETYPVGNNVTAVSIADFNNDSYPDFVTTDYSDNTISPYISPKNGLVKNKKILYKCWTMGFSHWLI</sequence>
<dbReference type="Proteomes" id="UP000663881">
    <property type="component" value="Unassembled WGS sequence"/>
</dbReference>
<feature type="transmembrane region" description="Helical" evidence="1">
    <location>
        <begin position="23"/>
        <end position="47"/>
    </location>
</feature>
<dbReference type="Gene3D" id="2.130.10.130">
    <property type="entry name" value="Integrin alpha, N-terminal"/>
    <property type="match status" value="1"/>
</dbReference>
<evidence type="ECO:0000313" key="3">
    <source>
        <dbReference type="Proteomes" id="UP000663881"/>
    </source>
</evidence>
<accession>A0A819KBM4</accession>
<protein>
    <recommendedName>
        <fullName evidence="4">VCBS repeat-containing protein</fullName>
    </recommendedName>
</protein>
<proteinExistence type="predicted"/>
<evidence type="ECO:0000313" key="2">
    <source>
        <dbReference type="EMBL" id="CAF3942951.1"/>
    </source>
</evidence>
<dbReference type="EMBL" id="CAJOAY010002326">
    <property type="protein sequence ID" value="CAF3942951.1"/>
    <property type="molecule type" value="Genomic_DNA"/>
</dbReference>
<evidence type="ECO:0000256" key="1">
    <source>
        <dbReference type="SAM" id="Phobius"/>
    </source>
</evidence>
<keyword evidence="1" id="KW-1133">Transmembrane helix</keyword>
<keyword evidence="1" id="KW-0812">Transmembrane</keyword>
<reference evidence="2" key="1">
    <citation type="submission" date="2021-02" db="EMBL/GenBank/DDBJ databases">
        <authorList>
            <person name="Nowell W R."/>
        </authorList>
    </citation>
    <scope>NUCLEOTIDE SEQUENCE</scope>
</reference>